<protein>
    <recommendedName>
        <fullName evidence="2">Delta(24)-sterol reductase</fullName>
        <ecNumber evidence="2">1.3.1.72</ecNumber>
    </recommendedName>
</protein>
<keyword evidence="4" id="KW-1133">Transmembrane helix</keyword>
<keyword evidence="3" id="KW-0812">Transmembrane</keyword>
<reference evidence="8" key="1">
    <citation type="submission" date="2016-03" db="EMBL/GenBank/DDBJ databases">
        <title>Draft genome sequence of Rosellinia necatrix.</title>
        <authorList>
            <person name="Kanematsu S."/>
        </authorList>
    </citation>
    <scope>NUCLEOTIDE SEQUENCE [LARGE SCALE GENOMIC DNA]</scope>
    <source>
        <strain evidence="8">W97</strain>
    </source>
</reference>
<evidence type="ECO:0000313" key="9">
    <source>
        <dbReference type="Proteomes" id="UP000054516"/>
    </source>
</evidence>
<feature type="domain" description="FAD-binding PCMH-type" evidence="7">
    <location>
        <begin position="1"/>
        <end position="180"/>
    </location>
</feature>
<evidence type="ECO:0000256" key="6">
    <source>
        <dbReference type="ARBA" id="ARBA00023136"/>
    </source>
</evidence>
<sequence>MEAHNEAVAAISKRLQEFYARGAAFRVYHGSTNSTRAIHKDADSVVDTSGLNRVLGVDRARKTALVEPNVPMDALVAATLEAGLVPLVVMEFPGITAGGGFSGSAGESSSGRHGPFDATVDEIEIVVPDGAVLRASPRGGGGGGGAASGPRRRPDLFWGAASAFGTVGVVTLLEVRLRDAAPYVRLAHYPLASFADAARVLQERVADPAVEFVDGVAFSPAELVVCAGALADHLPPGVKPRRYLGRGDPWFYLDVRRRVMKKNKKKGKKGTGTGDAVVDYVPLTDYLFRWDRGGFWVARHAFRYFFTPFNRATRYALDRFMHARVMYHALHASALSDAYVIQDVGVPFAGAADFYAWVDATLGIRPVWLCPIRVRRGAGDADGDGGDAAHGLHASFADPDATPELLLNFGIWGPGPRDPAERLRLNRLLEREVHARGGNKTLYAQAFYTEDEFWRAYDRPAYDAVRRRYHADHLPSVYDKVVAKVDEGGVVKRHEAARSRMPAALRERRPFQGLYGVYKAWRGGDYLLRKKATAAGEPERAS</sequence>
<evidence type="ECO:0000256" key="1">
    <source>
        <dbReference type="ARBA" id="ARBA00004167"/>
    </source>
</evidence>
<dbReference type="GO" id="GO:0071949">
    <property type="term" value="F:FAD binding"/>
    <property type="evidence" value="ECO:0007669"/>
    <property type="project" value="InterPro"/>
</dbReference>
<dbReference type="OMA" id="RATIPMN"/>
<gene>
    <name evidence="8" type="ORF">SAMD00023353_1701000</name>
</gene>
<evidence type="ECO:0000256" key="5">
    <source>
        <dbReference type="ARBA" id="ARBA00023002"/>
    </source>
</evidence>
<dbReference type="EMBL" id="DF977462">
    <property type="protein sequence ID" value="GAP88840.2"/>
    <property type="molecule type" value="Genomic_DNA"/>
</dbReference>
<dbReference type="AlphaFoldDB" id="A0A1W2TKP9"/>
<accession>A0A1W2TKP9</accession>
<dbReference type="PANTHER" id="PTHR10801:SF0">
    <property type="entry name" value="DELTA(24)-STEROL REDUCTASE"/>
    <property type="match status" value="1"/>
</dbReference>
<dbReference type="GO" id="GO:0050614">
    <property type="term" value="F:Delta24-sterol reductase activity"/>
    <property type="evidence" value="ECO:0007669"/>
    <property type="project" value="UniProtKB-EC"/>
</dbReference>
<comment type="subcellular location">
    <subcellularLocation>
        <location evidence="1">Membrane</location>
        <topology evidence="1">Single-pass membrane protein</topology>
    </subcellularLocation>
</comment>
<dbReference type="InterPro" id="IPR040165">
    <property type="entry name" value="Diminuto-like"/>
</dbReference>
<evidence type="ECO:0000313" key="8">
    <source>
        <dbReference type="EMBL" id="GAP88840.2"/>
    </source>
</evidence>
<organism evidence="8">
    <name type="scientific">Rosellinia necatrix</name>
    <name type="common">White root-rot fungus</name>
    <dbReference type="NCBI Taxonomy" id="77044"/>
    <lineage>
        <taxon>Eukaryota</taxon>
        <taxon>Fungi</taxon>
        <taxon>Dikarya</taxon>
        <taxon>Ascomycota</taxon>
        <taxon>Pezizomycotina</taxon>
        <taxon>Sordariomycetes</taxon>
        <taxon>Xylariomycetidae</taxon>
        <taxon>Xylariales</taxon>
        <taxon>Xylariaceae</taxon>
        <taxon>Rosellinia</taxon>
    </lineage>
</organism>
<dbReference type="InterPro" id="IPR016169">
    <property type="entry name" value="FAD-bd_PCMH_sub2"/>
</dbReference>
<evidence type="ECO:0000256" key="2">
    <source>
        <dbReference type="ARBA" id="ARBA00012405"/>
    </source>
</evidence>
<evidence type="ECO:0000256" key="3">
    <source>
        <dbReference type="ARBA" id="ARBA00022692"/>
    </source>
</evidence>
<evidence type="ECO:0000256" key="4">
    <source>
        <dbReference type="ARBA" id="ARBA00022989"/>
    </source>
</evidence>
<dbReference type="PANTHER" id="PTHR10801">
    <property type="entry name" value="24-DEHYDROCHOLESTEROL REDUCTASE"/>
    <property type="match status" value="1"/>
</dbReference>
<dbReference type="SUPFAM" id="SSF56176">
    <property type="entry name" value="FAD-binding/transporter-associated domain-like"/>
    <property type="match status" value="1"/>
</dbReference>
<dbReference type="InterPro" id="IPR016166">
    <property type="entry name" value="FAD-bd_PCMH"/>
</dbReference>
<dbReference type="Gene3D" id="3.30.465.10">
    <property type="match status" value="1"/>
</dbReference>
<dbReference type="Proteomes" id="UP000054516">
    <property type="component" value="Unassembled WGS sequence"/>
</dbReference>
<dbReference type="GO" id="GO:0016020">
    <property type="term" value="C:membrane"/>
    <property type="evidence" value="ECO:0007669"/>
    <property type="project" value="UniProtKB-SubCell"/>
</dbReference>
<dbReference type="GO" id="GO:0005737">
    <property type="term" value="C:cytoplasm"/>
    <property type="evidence" value="ECO:0007669"/>
    <property type="project" value="TreeGrafter"/>
</dbReference>
<dbReference type="InterPro" id="IPR036318">
    <property type="entry name" value="FAD-bd_PCMH-like_sf"/>
</dbReference>
<dbReference type="Pfam" id="PF01565">
    <property type="entry name" value="FAD_binding_4"/>
    <property type="match status" value="1"/>
</dbReference>
<dbReference type="GO" id="GO:0000246">
    <property type="term" value="F:Delta24(24-1) sterol reductase activity"/>
    <property type="evidence" value="ECO:0007669"/>
    <property type="project" value="TreeGrafter"/>
</dbReference>
<keyword evidence="5" id="KW-0560">Oxidoreductase</keyword>
<dbReference type="STRING" id="77044.A0A1W2TKP9"/>
<name>A0A1W2TKP9_ROSNE</name>
<dbReference type="GO" id="GO:0008202">
    <property type="term" value="P:steroid metabolic process"/>
    <property type="evidence" value="ECO:0007669"/>
    <property type="project" value="TreeGrafter"/>
</dbReference>
<dbReference type="InterPro" id="IPR006094">
    <property type="entry name" value="Oxid_FAD_bind_N"/>
</dbReference>
<proteinExistence type="predicted"/>
<dbReference type="PROSITE" id="PS51387">
    <property type="entry name" value="FAD_PCMH"/>
    <property type="match status" value="1"/>
</dbReference>
<dbReference type="OrthoDB" id="415825at2759"/>
<keyword evidence="9" id="KW-1185">Reference proteome</keyword>
<evidence type="ECO:0000259" key="7">
    <source>
        <dbReference type="PROSITE" id="PS51387"/>
    </source>
</evidence>
<dbReference type="EC" id="1.3.1.72" evidence="2"/>
<keyword evidence="6" id="KW-0472">Membrane</keyword>